<evidence type="ECO:0000256" key="6">
    <source>
        <dbReference type="ARBA" id="ARBA00022917"/>
    </source>
</evidence>
<feature type="domain" description="Leucyl-tRNA synthetase editing" evidence="15">
    <location>
        <begin position="455"/>
        <end position="615"/>
    </location>
</feature>
<evidence type="ECO:0000259" key="12">
    <source>
        <dbReference type="Pfam" id="PF04480"/>
    </source>
</evidence>
<evidence type="ECO:0000256" key="1">
    <source>
        <dbReference type="ARBA" id="ARBA00005594"/>
    </source>
</evidence>
<protein>
    <recommendedName>
        <fullName evidence="9">Leucine--tRNA ligase</fullName>
        <ecNumber evidence="9">6.1.1.4</ecNumber>
    </recommendedName>
    <alternativeName>
        <fullName evidence="9">Leucyl-tRNA synthetase</fullName>
        <shortName evidence="9">LeuRS</shortName>
    </alternativeName>
</protein>
<dbReference type="InterPro" id="IPR047216">
    <property type="entry name" value="Endonuclease_DUF559_bact"/>
</dbReference>
<keyword evidence="4 9" id="KW-0547">Nucleotide-binding</keyword>
<comment type="catalytic activity">
    <reaction evidence="8 9">
        <text>tRNA(Leu) + L-leucine + ATP = L-leucyl-tRNA(Leu) + AMP + diphosphate</text>
        <dbReference type="Rhea" id="RHEA:11688"/>
        <dbReference type="Rhea" id="RHEA-COMP:9613"/>
        <dbReference type="Rhea" id="RHEA-COMP:9622"/>
        <dbReference type="ChEBI" id="CHEBI:30616"/>
        <dbReference type="ChEBI" id="CHEBI:33019"/>
        <dbReference type="ChEBI" id="CHEBI:57427"/>
        <dbReference type="ChEBI" id="CHEBI:78442"/>
        <dbReference type="ChEBI" id="CHEBI:78494"/>
        <dbReference type="ChEBI" id="CHEBI:456215"/>
        <dbReference type="EC" id="6.1.1.4"/>
    </reaction>
</comment>
<dbReference type="SUPFAM" id="SSF52374">
    <property type="entry name" value="Nucleotidylyl transferase"/>
    <property type="match status" value="1"/>
</dbReference>
<dbReference type="Pfam" id="PF00133">
    <property type="entry name" value="tRNA-synt_1"/>
    <property type="match status" value="1"/>
</dbReference>
<dbReference type="SUPFAM" id="SSF52980">
    <property type="entry name" value="Restriction endonuclease-like"/>
    <property type="match status" value="1"/>
</dbReference>
<dbReference type="PRINTS" id="PR00985">
    <property type="entry name" value="TRNASYNTHLEU"/>
</dbReference>
<dbReference type="InterPro" id="IPR015413">
    <property type="entry name" value="Methionyl/Leucyl_tRNA_Synth"/>
</dbReference>
<dbReference type="Gene3D" id="3.90.740.10">
    <property type="entry name" value="Valyl/Leucyl/Isoleucyl-tRNA synthetase, editing domain"/>
    <property type="match status" value="1"/>
</dbReference>
<evidence type="ECO:0000256" key="4">
    <source>
        <dbReference type="ARBA" id="ARBA00022741"/>
    </source>
</evidence>
<evidence type="ECO:0000256" key="3">
    <source>
        <dbReference type="ARBA" id="ARBA00022598"/>
    </source>
</evidence>
<dbReference type="HAMAP" id="MF_00049_B">
    <property type="entry name" value="Leu_tRNA_synth_B"/>
    <property type="match status" value="1"/>
</dbReference>
<evidence type="ECO:0000259" key="14">
    <source>
        <dbReference type="Pfam" id="PF09334"/>
    </source>
</evidence>
<dbReference type="SUPFAM" id="SSF50677">
    <property type="entry name" value="ValRS/IleRS/LeuRS editing domain"/>
    <property type="match status" value="1"/>
</dbReference>
<dbReference type="Proteomes" id="UP001176883">
    <property type="component" value="Unassembled WGS sequence"/>
</dbReference>
<dbReference type="InterPro" id="IPR009008">
    <property type="entry name" value="Val/Leu/Ile-tRNA-synth_edit"/>
</dbReference>
<evidence type="ECO:0000259" key="13">
    <source>
        <dbReference type="Pfam" id="PF08264"/>
    </source>
</evidence>
<dbReference type="Pfam" id="PF08264">
    <property type="entry name" value="Anticodon_1"/>
    <property type="match status" value="1"/>
</dbReference>
<evidence type="ECO:0000256" key="8">
    <source>
        <dbReference type="ARBA" id="ARBA00047469"/>
    </source>
</evidence>
<feature type="domain" description="Methionyl/Leucyl tRNA synthetase" evidence="14">
    <location>
        <begin position="46"/>
        <end position="152"/>
    </location>
</feature>
<dbReference type="InterPro" id="IPR011335">
    <property type="entry name" value="Restrct_endonuc-II-like"/>
</dbReference>
<dbReference type="SUPFAM" id="SSF47323">
    <property type="entry name" value="Anticodon-binding domain of a subclass of class I aminoacyl-tRNA synthetases"/>
    <property type="match status" value="1"/>
</dbReference>
<dbReference type="InterPro" id="IPR007569">
    <property type="entry name" value="DUF559"/>
</dbReference>
<comment type="similarity">
    <text evidence="1 9 10">Belongs to the class-I aminoacyl-tRNA synthetase family.</text>
</comment>
<dbReference type="PANTHER" id="PTHR43740:SF2">
    <property type="entry name" value="LEUCINE--TRNA LIGASE, MITOCHONDRIAL"/>
    <property type="match status" value="1"/>
</dbReference>
<dbReference type="InterPro" id="IPR002300">
    <property type="entry name" value="aa-tRNA-synth_Ia"/>
</dbReference>
<sequence length="1100" mass="124863">MKYNFNEIEAKWQKFWAENQTFKAENPAQSGIEGKSIKPKYYVLDMFPYPSGAGLHVGHPLGYIASDIYARYKRHKGFNVLHPQGYDSFGLPAEQYAIQTGQHPAITTAENIKTYRRQLDQIGFSFDWSREVRTSDPSYYKWTQWIFIQLFESWYNNETNKAEDISDLVAIFETEGNANVNAVCDDTIEVFSADAWKAFSSEKQQQILLQYRLTYLAETEVNWCPALGTVLANDEIVNGVSERGGHPVIRKKMTQWSMRITAYAERLLQGLDTIDWTDSLKESQRNWVGKSVGASVSFPILSFPGGEEKAGSDTRAGYMTGGNNSHLLLERAKEMRANPTQAEAALWEQLRNKNLEAKFRQQHLIGDYIVDFVCLKKRLIIEVDGKIHESQIEEDAKRTEILENDYYKVIRFTNEEVLGNIESVLENIKKELAQRKSVQSKSQQSEQVPPSGVRGIEVFTTRPDTIFGVSFMTLAPEHELVSQITTPEQKGAVEAYIEATAKRSERDRMADVKTISGVFTGAYAEHPFTKEPIPIWIGDYVLAGYGTGAVMAVPCGDQRDYDFAKHFNIPIPNIFEGIDISKEAFADKDKTVIANSDFINGMNYKKATKRVIHELEQIGQGEGKTNYRLRDAVFSRQRYWGEPFPVYYVNGMPQMIAKEHLPIKLPEVEKYLPTETGEPPLGNATVWAWDTKQSAVVSNQLVDNKTVFPLELNTMPGWAGSSYYFNRYMDPENDNDIASKEALDYWQDVDLYIGGSEHATGHLLYSRFWQKFLFDKGVVPVDEYAKKLINQGMILGTSAFVYRVEGENKFLSKGLIGETKVQAIHADVSFVNSSDELDIEAFKNWRSEFKDAEFICEENGVYKVGRDVEKMSKSKYNVVNPDDIVKDYGADSLRLYEMFLGPLEQYKPWNTAGITGVHSFLKKLWKLYHQGENGTFHVTSSPPLEGLGEALKTLHKTIKKVEEDIENFSFNTSVSTFMIAVNELTAQKCTSKDILEPLLVLISPYAPHIAEELWHQLGHNESISTAPFPKFDASHLVESSKNYPISFNGKMRFTMELPLDMSKDDIQEAVMAHEKTKEQLQGREPKKVIVVPGKIVNIVG</sequence>
<dbReference type="InterPro" id="IPR009080">
    <property type="entry name" value="tRNAsynth_Ia_anticodon-bd"/>
</dbReference>
<keyword evidence="5 9" id="KW-0067">ATP-binding</keyword>
<feature type="short sequence motif" description="'KMSKS' region" evidence="9">
    <location>
        <begin position="870"/>
        <end position="874"/>
    </location>
</feature>
<name>A0ABT8WGQ6_9FLAO</name>
<reference evidence="16" key="1">
    <citation type="submission" date="2023-07" db="EMBL/GenBank/DDBJ databases">
        <title>Two novel species in the genus Flavivirga.</title>
        <authorList>
            <person name="Kwon K."/>
        </authorList>
    </citation>
    <scope>NUCLEOTIDE SEQUENCE</scope>
    <source>
        <strain evidence="16">KCTC 52353</strain>
    </source>
</reference>
<dbReference type="Pfam" id="PF09334">
    <property type="entry name" value="tRNA-synt_1g"/>
    <property type="match status" value="1"/>
</dbReference>
<dbReference type="InterPro" id="IPR025709">
    <property type="entry name" value="Leu_tRNA-synth_edit"/>
</dbReference>
<dbReference type="PROSITE" id="PS00178">
    <property type="entry name" value="AA_TRNA_LIGASE_I"/>
    <property type="match status" value="1"/>
</dbReference>
<evidence type="ECO:0000256" key="10">
    <source>
        <dbReference type="RuleBase" id="RU363035"/>
    </source>
</evidence>
<dbReference type="RefSeq" id="WP_303279912.1">
    <property type="nucleotide sequence ID" value="NZ_JAUOEK010000184.1"/>
</dbReference>
<dbReference type="EC" id="6.1.1.4" evidence="9"/>
<dbReference type="Pfam" id="PF13603">
    <property type="entry name" value="tRNA-synt_1_2"/>
    <property type="match status" value="1"/>
</dbReference>
<dbReference type="CDD" id="cd01038">
    <property type="entry name" value="Endonuclease_DUF559"/>
    <property type="match status" value="1"/>
</dbReference>
<dbReference type="Gene3D" id="3.40.50.620">
    <property type="entry name" value="HUPs"/>
    <property type="match status" value="2"/>
</dbReference>
<gene>
    <name evidence="9 16" type="primary">leuS</name>
    <name evidence="16" type="ORF">Q4Q35_20450</name>
</gene>
<evidence type="ECO:0000256" key="9">
    <source>
        <dbReference type="HAMAP-Rule" id="MF_00049"/>
    </source>
</evidence>
<comment type="caution">
    <text evidence="9">Lacks conserved residue(s) required for the propagation of feature annotation.</text>
</comment>
<dbReference type="CDD" id="cd07958">
    <property type="entry name" value="Anticodon_Ia_Leu_BEm"/>
    <property type="match status" value="1"/>
</dbReference>
<evidence type="ECO:0000313" key="17">
    <source>
        <dbReference type="Proteomes" id="UP001176883"/>
    </source>
</evidence>
<comment type="subcellular location">
    <subcellularLocation>
        <location evidence="9">Cytoplasm</location>
    </subcellularLocation>
</comment>
<proteinExistence type="inferred from homology"/>
<dbReference type="InterPro" id="IPR002302">
    <property type="entry name" value="Leu-tRNA-ligase"/>
</dbReference>
<evidence type="ECO:0000256" key="7">
    <source>
        <dbReference type="ARBA" id="ARBA00023146"/>
    </source>
</evidence>
<feature type="domain" description="Aminoacyl-tRNA synthetase class Ia" evidence="11">
    <location>
        <begin position="869"/>
        <end position="896"/>
    </location>
</feature>
<accession>A0ABT8WGQ6</accession>
<feature type="binding site" evidence="9">
    <location>
        <position position="873"/>
    </location>
    <ligand>
        <name>ATP</name>
        <dbReference type="ChEBI" id="CHEBI:30616"/>
    </ligand>
</feature>
<dbReference type="InterPro" id="IPR001412">
    <property type="entry name" value="aa-tRNA-synth_I_CS"/>
</dbReference>
<evidence type="ECO:0000259" key="15">
    <source>
        <dbReference type="Pfam" id="PF13603"/>
    </source>
</evidence>
<evidence type="ECO:0000259" key="11">
    <source>
        <dbReference type="Pfam" id="PF00133"/>
    </source>
</evidence>
<dbReference type="Gene3D" id="1.10.730.10">
    <property type="entry name" value="Isoleucyl-tRNA Synthetase, Domain 1"/>
    <property type="match status" value="2"/>
</dbReference>
<dbReference type="NCBIfam" id="TIGR00396">
    <property type="entry name" value="leuS_bact"/>
    <property type="match status" value="1"/>
</dbReference>
<dbReference type="GO" id="GO:0004823">
    <property type="term" value="F:leucine-tRNA ligase activity"/>
    <property type="evidence" value="ECO:0007669"/>
    <property type="project" value="UniProtKB-EC"/>
</dbReference>
<dbReference type="EMBL" id="JAUOEK010000184">
    <property type="protein sequence ID" value="MDO5972176.1"/>
    <property type="molecule type" value="Genomic_DNA"/>
</dbReference>
<dbReference type="Gene3D" id="3.40.960.10">
    <property type="entry name" value="VSR Endonuclease"/>
    <property type="match status" value="1"/>
</dbReference>
<comment type="caution">
    <text evidence="16">The sequence shown here is derived from an EMBL/GenBank/DDBJ whole genome shotgun (WGS) entry which is preliminary data.</text>
</comment>
<keyword evidence="3 9" id="KW-0436">Ligase</keyword>
<organism evidence="16 17">
    <name type="scientific">Flavivirga aquimarina</name>
    <dbReference type="NCBI Taxonomy" id="2027862"/>
    <lineage>
        <taxon>Bacteria</taxon>
        <taxon>Pseudomonadati</taxon>
        <taxon>Bacteroidota</taxon>
        <taxon>Flavobacteriia</taxon>
        <taxon>Flavobacteriales</taxon>
        <taxon>Flavobacteriaceae</taxon>
        <taxon>Flavivirga</taxon>
    </lineage>
</organism>
<keyword evidence="2 9" id="KW-0963">Cytoplasm</keyword>
<dbReference type="InterPro" id="IPR014729">
    <property type="entry name" value="Rossmann-like_a/b/a_fold"/>
</dbReference>
<feature type="domain" description="Methionyl/Valyl/Leucyl/Isoleucyl-tRNA synthetase anticodon-binding" evidence="13">
    <location>
        <begin position="950"/>
        <end position="1062"/>
    </location>
</feature>
<evidence type="ECO:0000313" key="16">
    <source>
        <dbReference type="EMBL" id="MDO5972176.1"/>
    </source>
</evidence>
<dbReference type="InterPro" id="IPR013155">
    <property type="entry name" value="M/V/L/I-tRNA-synth_anticd-bd"/>
</dbReference>
<evidence type="ECO:0000256" key="2">
    <source>
        <dbReference type="ARBA" id="ARBA00022490"/>
    </source>
</evidence>
<keyword evidence="6 9" id="KW-0648">Protein biosynthesis</keyword>
<dbReference type="Pfam" id="PF04480">
    <property type="entry name" value="DUF559"/>
    <property type="match status" value="1"/>
</dbReference>
<keyword evidence="17" id="KW-1185">Reference proteome</keyword>
<dbReference type="PANTHER" id="PTHR43740">
    <property type="entry name" value="LEUCYL-TRNA SYNTHETASE"/>
    <property type="match status" value="1"/>
</dbReference>
<evidence type="ECO:0000256" key="5">
    <source>
        <dbReference type="ARBA" id="ARBA00022840"/>
    </source>
</evidence>
<keyword evidence="7 9" id="KW-0030">Aminoacyl-tRNA synthetase</keyword>
<feature type="domain" description="DUF559" evidence="12">
    <location>
        <begin position="330"/>
        <end position="432"/>
    </location>
</feature>